<gene>
    <name evidence="12" type="ORF">CTAYLR_004830</name>
</gene>
<evidence type="ECO:0000256" key="1">
    <source>
        <dbReference type="ARBA" id="ARBA00001668"/>
    </source>
</evidence>
<dbReference type="Pfam" id="PF06831">
    <property type="entry name" value="H2TH"/>
    <property type="match status" value="1"/>
</dbReference>
<accession>A0AAD7UG04</accession>
<dbReference type="GO" id="GO:0008270">
    <property type="term" value="F:zinc ion binding"/>
    <property type="evidence" value="ECO:0007669"/>
    <property type="project" value="InterPro"/>
</dbReference>
<sequence length="347" mass="37712">MPELPEVEAARRFMERVGVGRRIVEVVAVEQGTGPRSGLFDDKVICEESASSFATRIQGRDICGARRKGKQLWLELDGVGLVVHNGMTGALVAKGLAVPQYKNAKFDDEEWPPKFAKLELVLSDGTRICYCDSRRFGRVLLRDDPLQSPPICDLAPDPVAECPGKDVFAAKFAAKKCAIKAVLLDQKAVVCGVGNWMADELLYLAGVHPATIASELDDFQVGRVRDALIEVCRVACDADADAAKFPPSWLFHHRWANQTSGSKPSPLGQIHFATIGGRTTAFVPSKQKKMSPPPPPPPSPPPPPPSEGNQATPKRRPRSKNKRPRAPGVPKAAAADVVPRRTSPRRK</sequence>
<evidence type="ECO:0000313" key="13">
    <source>
        <dbReference type="Proteomes" id="UP001230188"/>
    </source>
</evidence>
<dbReference type="SUPFAM" id="SSF81624">
    <property type="entry name" value="N-terminal domain of MutM-like DNA repair proteins"/>
    <property type="match status" value="1"/>
</dbReference>
<dbReference type="SMART" id="SM01232">
    <property type="entry name" value="H2TH"/>
    <property type="match status" value="1"/>
</dbReference>
<dbReference type="SUPFAM" id="SSF46946">
    <property type="entry name" value="S13-like H2TH domain"/>
    <property type="match status" value="1"/>
</dbReference>
<dbReference type="Gene3D" id="3.20.190.10">
    <property type="entry name" value="MutM-like, N-terminal"/>
    <property type="match status" value="1"/>
</dbReference>
<dbReference type="GO" id="GO:0003684">
    <property type="term" value="F:damaged DNA binding"/>
    <property type="evidence" value="ECO:0007669"/>
    <property type="project" value="InterPro"/>
</dbReference>
<feature type="region of interest" description="Disordered" evidence="10">
    <location>
        <begin position="284"/>
        <end position="347"/>
    </location>
</feature>
<comment type="catalytic activity">
    <reaction evidence="1">
        <text>Hydrolysis of DNA containing ring-opened 7-methylguanine residues, releasing 2,6-diamino-4-hydroxy-5-(N-methyl)formamidopyrimidine.</text>
        <dbReference type="EC" id="3.2.2.23"/>
    </reaction>
</comment>
<evidence type="ECO:0000313" key="12">
    <source>
        <dbReference type="EMBL" id="KAJ8603587.1"/>
    </source>
</evidence>
<keyword evidence="6" id="KW-0234">DNA repair</keyword>
<evidence type="ECO:0000256" key="7">
    <source>
        <dbReference type="ARBA" id="ARBA00023239"/>
    </source>
</evidence>
<reference evidence="12" key="1">
    <citation type="submission" date="2023-01" db="EMBL/GenBank/DDBJ databases">
        <title>Metagenome sequencing of chrysophaentin producing Chrysophaeum taylorii.</title>
        <authorList>
            <person name="Davison J."/>
            <person name="Bewley C."/>
        </authorList>
    </citation>
    <scope>NUCLEOTIDE SEQUENCE</scope>
    <source>
        <strain evidence="12">NIES-1699</strain>
    </source>
</reference>
<comment type="similarity">
    <text evidence="2">Belongs to the FPG family.</text>
</comment>
<dbReference type="Proteomes" id="UP001230188">
    <property type="component" value="Unassembled WGS sequence"/>
</dbReference>
<keyword evidence="13" id="KW-1185">Reference proteome</keyword>
<evidence type="ECO:0000256" key="4">
    <source>
        <dbReference type="ARBA" id="ARBA00022801"/>
    </source>
</evidence>
<keyword evidence="9" id="KW-0326">Glycosidase</keyword>
<dbReference type="SMART" id="SM00898">
    <property type="entry name" value="Fapy_DNA_glyco"/>
    <property type="match status" value="1"/>
</dbReference>
<dbReference type="PROSITE" id="PS51068">
    <property type="entry name" value="FPG_CAT"/>
    <property type="match status" value="1"/>
</dbReference>
<name>A0AAD7UG04_9STRA</name>
<feature type="domain" description="Formamidopyrimidine-DNA glycosylase catalytic" evidence="11">
    <location>
        <begin position="2"/>
        <end position="137"/>
    </location>
</feature>
<dbReference type="InterPro" id="IPR010979">
    <property type="entry name" value="Ribosomal_uS13-like_H2TH"/>
</dbReference>
<dbReference type="AlphaFoldDB" id="A0AAD7UG04"/>
<evidence type="ECO:0000256" key="3">
    <source>
        <dbReference type="ARBA" id="ARBA00022763"/>
    </source>
</evidence>
<dbReference type="EMBL" id="JAQMWT010000348">
    <property type="protein sequence ID" value="KAJ8603587.1"/>
    <property type="molecule type" value="Genomic_DNA"/>
</dbReference>
<dbReference type="GO" id="GO:0005634">
    <property type="term" value="C:nucleus"/>
    <property type="evidence" value="ECO:0007669"/>
    <property type="project" value="TreeGrafter"/>
</dbReference>
<keyword evidence="3" id="KW-0227">DNA damage</keyword>
<keyword evidence="8" id="KW-0511">Multifunctional enzyme</keyword>
<dbReference type="GO" id="GO:0008534">
    <property type="term" value="F:oxidized purine nucleobase lesion DNA N-glycosylase activity"/>
    <property type="evidence" value="ECO:0007669"/>
    <property type="project" value="UniProtKB-EC"/>
</dbReference>
<evidence type="ECO:0000256" key="9">
    <source>
        <dbReference type="ARBA" id="ARBA00023295"/>
    </source>
</evidence>
<dbReference type="InterPro" id="IPR015886">
    <property type="entry name" value="H2TH_FPG"/>
</dbReference>
<protein>
    <recommendedName>
        <fullName evidence="11">Formamidopyrimidine-DNA glycosylase catalytic domain-containing protein</fullName>
    </recommendedName>
</protein>
<keyword evidence="4" id="KW-0378">Hydrolase</keyword>
<evidence type="ECO:0000256" key="6">
    <source>
        <dbReference type="ARBA" id="ARBA00023204"/>
    </source>
</evidence>
<keyword evidence="7" id="KW-0456">Lyase</keyword>
<keyword evidence="5" id="KW-0238">DNA-binding</keyword>
<dbReference type="GO" id="GO:0006284">
    <property type="term" value="P:base-excision repair"/>
    <property type="evidence" value="ECO:0007669"/>
    <property type="project" value="InterPro"/>
</dbReference>
<comment type="caution">
    <text evidence="12">The sequence shown here is derived from an EMBL/GenBank/DDBJ whole genome shotgun (WGS) entry which is preliminary data.</text>
</comment>
<evidence type="ECO:0000256" key="10">
    <source>
        <dbReference type="SAM" id="MobiDB-lite"/>
    </source>
</evidence>
<dbReference type="GO" id="GO:0016829">
    <property type="term" value="F:lyase activity"/>
    <property type="evidence" value="ECO:0007669"/>
    <property type="project" value="UniProtKB-KW"/>
</dbReference>
<evidence type="ECO:0000259" key="11">
    <source>
        <dbReference type="PROSITE" id="PS51068"/>
    </source>
</evidence>
<evidence type="ECO:0000256" key="5">
    <source>
        <dbReference type="ARBA" id="ARBA00023125"/>
    </source>
</evidence>
<dbReference type="PANTHER" id="PTHR22993:SF9">
    <property type="entry name" value="FORMAMIDOPYRIMIDINE-DNA GLYCOSYLASE"/>
    <property type="match status" value="1"/>
</dbReference>
<feature type="compositionally biased region" description="Basic residues" evidence="10">
    <location>
        <begin position="313"/>
        <end position="325"/>
    </location>
</feature>
<dbReference type="Gene3D" id="1.10.8.50">
    <property type="match status" value="1"/>
</dbReference>
<dbReference type="Pfam" id="PF01149">
    <property type="entry name" value="Fapy_DNA_glyco"/>
    <property type="match status" value="1"/>
</dbReference>
<dbReference type="InterPro" id="IPR012319">
    <property type="entry name" value="FPG_cat"/>
</dbReference>
<dbReference type="InterPro" id="IPR035937">
    <property type="entry name" value="FPG_N"/>
</dbReference>
<proteinExistence type="inferred from homology"/>
<evidence type="ECO:0000256" key="2">
    <source>
        <dbReference type="ARBA" id="ARBA00009409"/>
    </source>
</evidence>
<dbReference type="PANTHER" id="PTHR22993">
    <property type="entry name" value="FORMAMIDOPYRIMIDINE-DNA GLYCOSYLASE"/>
    <property type="match status" value="1"/>
</dbReference>
<organism evidence="12 13">
    <name type="scientific">Chrysophaeum taylorii</name>
    <dbReference type="NCBI Taxonomy" id="2483200"/>
    <lineage>
        <taxon>Eukaryota</taxon>
        <taxon>Sar</taxon>
        <taxon>Stramenopiles</taxon>
        <taxon>Ochrophyta</taxon>
        <taxon>Pelagophyceae</taxon>
        <taxon>Pelagomonadales</taxon>
        <taxon>Pelagomonadaceae</taxon>
        <taxon>Chrysophaeum</taxon>
    </lineage>
</organism>
<feature type="compositionally biased region" description="Pro residues" evidence="10">
    <location>
        <begin position="291"/>
        <end position="306"/>
    </location>
</feature>
<evidence type="ECO:0000256" key="8">
    <source>
        <dbReference type="ARBA" id="ARBA00023268"/>
    </source>
</evidence>
<dbReference type="GO" id="GO:0003906">
    <property type="term" value="F:DNA-(apurinic or apyrimidinic site) endonuclease activity"/>
    <property type="evidence" value="ECO:0007669"/>
    <property type="project" value="InterPro"/>
</dbReference>